<keyword evidence="10" id="KW-1185">Reference proteome</keyword>
<dbReference type="GO" id="GO:0046872">
    <property type="term" value="F:metal ion binding"/>
    <property type="evidence" value="ECO:0007669"/>
    <property type="project" value="InterPro"/>
</dbReference>
<dbReference type="SMART" id="SM00155">
    <property type="entry name" value="PLDc"/>
    <property type="match status" value="2"/>
</dbReference>
<comment type="catalytic activity">
    <reaction evidence="1">
        <text>a 1,2-diacyl-sn-glycero-3-phosphocholine + H2O = a 1,2-diacyl-sn-glycero-3-phosphate + choline + H(+)</text>
        <dbReference type="Rhea" id="RHEA:14445"/>
        <dbReference type="ChEBI" id="CHEBI:15354"/>
        <dbReference type="ChEBI" id="CHEBI:15377"/>
        <dbReference type="ChEBI" id="CHEBI:15378"/>
        <dbReference type="ChEBI" id="CHEBI:57643"/>
        <dbReference type="ChEBI" id="CHEBI:58608"/>
        <dbReference type="EC" id="3.1.4.4"/>
    </reaction>
</comment>
<dbReference type="PANTHER" id="PTHR43856">
    <property type="entry name" value="CARDIOLIPIN HYDROLASE"/>
    <property type="match status" value="1"/>
</dbReference>
<keyword evidence="6" id="KW-0443">Lipid metabolism</keyword>
<protein>
    <recommendedName>
        <fullName evidence="3">phospholipase D</fullName>
        <ecNumber evidence="3">3.1.4.4</ecNumber>
    </recommendedName>
</protein>
<dbReference type="InterPro" id="IPR013783">
    <property type="entry name" value="Ig-like_fold"/>
</dbReference>
<evidence type="ECO:0000256" key="6">
    <source>
        <dbReference type="ARBA" id="ARBA00023098"/>
    </source>
</evidence>
<proteinExistence type="inferred from homology"/>
<dbReference type="Gene3D" id="3.30.870.10">
    <property type="entry name" value="Endonuclease Chain A"/>
    <property type="match status" value="2"/>
</dbReference>
<dbReference type="AlphaFoldDB" id="A0A4Z0PLI2"/>
<evidence type="ECO:0000256" key="4">
    <source>
        <dbReference type="ARBA" id="ARBA00022801"/>
    </source>
</evidence>
<name>A0A4Z0PLI2_9BACT</name>
<evidence type="ECO:0000313" key="9">
    <source>
        <dbReference type="EMBL" id="TGE16456.1"/>
    </source>
</evidence>
<keyword evidence="4" id="KW-0378">Hydrolase</keyword>
<reference evidence="9 10" key="1">
    <citation type="submission" date="2019-04" db="EMBL/GenBank/DDBJ databases">
        <authorList>
            <person name="Feng G."/>
            <person name="Zhang J."/>
            <person name="Zhu H."/>
        </authorList>
    </citation>
    <scope>NUCLEOTIDE SEQUENCE [LARGE SCALE GENOMIC DNA]</scope>
    <source>
        <strain evidence="9 10">JCM 17223</strain>
    </source>
</reference>
<dbReference type="EC" id="3.1.4.4" evidence="3"/>
<dbReference type="Gene3D" id="2.60.40.10">
    <property type="entry name" value="Immunoglobulins"/>
    <property type="match status" value="1"/>
</dbReference>
<evidence type="ECO:0000259" key="8">
    <source>
        <dbReference type="PROSITE" id="PS50035"/>
    </source>
</evidence>
<feature type="domain" description="PLD phosphodiesterase" evidence="8">
    <location>
        <begin position="618"/>
        <end position="651"/>
    </location>
</feature>
<dbReference type="InterPro" id="IPR008963">
    <property type="entry name" value="Purple_acid_Pase-like_N"/>
</dbReference>
<feature type="signal peptide" evidence="7">
    <location>
        <begin position="1"/>
        <end position="42"/>
    </location>
</feature>
<dbReference type="SUPFAM" id="SSF49363">
    <property type="entry name" value="Purple acid phosphatase, N-terminal domain"/>
    <property type="match status" value="1"/>
</dbReference>
<gene>
    <name evidence="9" type="ORF">E5J99_10035</name>
</gene>
<dbReference type="GO" id="GO:0016891">
    <property type="term" value="F:RNA endonuclease activity producing 5'-phosphomonoesters, hydrolytic mechanism"/>
    <property type="evidence" value="ECO:0007669"/>
    <property type="project" value="TreeGrafter"/>
</dbReference>
<accession>A0A4Z0PLI2</accession>
<feature type="domain" description="PLD phosphodiesterase" evidence="8">
    <location>
        <begin position="439"/>
        <end position="473"/>
    </location>
</feature>
<dbReference type="GO" id="GO:0003993">
    <property type="term" value="F:acid phosphatase activity"/>
    <property type="evidence" value="ECO:0007669"/>
    <property type="project" value="InterPro"/>
</dbReference>
<dbReference type="SUPFAM" id="SSF56024">
    <property type="entry name" value="Phospholipase D/nuclease"/>
    <property type="match status" value="2"/>
</dbReference>
<evidence type="ECO:0000256" key="3">
    <source>
        <dbReference type="ARBA" id="ARBA00012027"/>
    </source>
</evidence>
<dbReference type="Pfam" id="PF18962">
    <property type="entry name" value="Por_Secre_tail"/>
    <property type="match status" value="1"/>
</dbReference>
<dbReference type="InterPro" id="IPR026444">
    <property type="entry name" value="Secre_tail"/>
</dbReference>
<keyword evidence="5" id="KW-0442">Lipid degradation</keyword>
<dbReference type="GO" id="GO:0016042">
    <property type="term" value="P:lipid catabolic process"/>
    <property type="evidence" value="ECO:0007669"/>
    <property type="project" value="UniProtKB-KW"/>
</dbReference>
<evidence type="ECO:0000256" key="7">
    <source>
        <dbReference type="SAM" id="SignalP"/>
    </source>
</evidence>
<dbReference type="GO" id="GO:0006793">
    <property type="term" value="P:phosphorus metabolic process"/>
    <property type="evidence" value="ECO:0007669"/>
    <property type="project" value="UniProtKB-ARBA"/>
</dbReference>
<evidence type="ECO:0000256" key="2">
    <source>
        <dbReference type="ARBA" id="ARBA00008664"/>
    </source>
</evidence>
<comment type="similarity">
    <text evidence="2">Belongs to the phospholipase D family.</text>
</comment>
<comment type="caution">
    <text evidence="9">The sequence shown here is derived from an EMBL/GenBank/DDBJ whole genome shotgun (WGS) entry which is preliminary data.</text>
</comment>
<dbReference type="InterPro" id="IPR025202">
    <property type="entry name" value="PLD-like_dom"/>
</dbReference>
<dbReference type="GO" id="GO:0004630">
    <property type="term" value="F:phospholipase D activity"/>
    <property type="evidence" value="ECO:0007669"/>
    <property type="project" value="UniProtKB-EC"/>
</dbReference>
<feature type="chain" id="PRO_5021425212" description="phospholipase D" evidence="7">
    <location>
        <begin position="43"/>
        <end position="783"/>
    </location>
</feature>
<dbReference type="InterPro" id="IPR051406">
    <property type="entry name" value="PLD_domain"/>
</dbReference>
<dbReference type="OrthoDB" id="9762009at2"/>
<dbReference type="PANTHER" id="PTHR43856:SF1">
    <property type="entry name" value="MITOCHONDRIAL CARDIOLIPIN HYDROLASE"/>
    <property type="match status" value="1"/>
</dbReference>
<dbReference type="Proteomes" id="UP000297739">
    <property type="component" value="Unassembled WGS sequence"/>
</dbReference>
<sequence>MSNRDLPFFCAYFPIARFHSFMKKITLLALLTLGASVRPALAQTIETIAAARAKGVGATVAVRGTISNGPELGAIRYLQDKEAGLAAYATTAIFGNLVVGDSIEIRGTLKNFNGILEIDPVSSLTVLAKSRPLSVAEVSVATAGSLYTEAYEGRLVRINDNTSITGANGAPVSVFTGNTNYQLNGQSTLIMRPSTSSTGAAGIVGKPVPTGPFDLIGIMSQFSSTGAGGYQLLPRLYADIVLEGPKILNGPTPSALSRTGFTVNFGTQFAGDTKVEYGTTPALGTVLTSATATTTHALAISGLQPATVYYVRVSSTNASGVSNSGIVPMITVSNSTGKIRNYFNASVNTSLALPNNAAVYLNQTVPDTLARYMDRAQETLDVAIYNWNNSTIVDAVNRAHARGVKVRLVYEGTNANSSVPGVNSAIPRIKRDSDSDVSNRGIMHNKIVIIDANSTNPNRSWVWTGSTNWTAAQLFSDPNNVIAVQDQSLARTYTMEFEEMWGSATNTPGTPVFGNRKTDNTPHFFLIGGSRVESWFSPTDNVNARLLETIRTADNDLHVETMLITLSEIGQTIRDQVQLRNIAACSEALLNDTSNAGTGAIFRTIKTAIGNRIMVDNVNGIMHHKTLIVDAGASQSDPQVFVGSHNWSLSANTTNDENTLIVHDPLVVNRYYQEFASRIASQNRGVTVCNLVLANKTATVQQSTVQVYPNPTSGKFKLRIEASKARTAAITLRDATGRVVLSQTQPIGAGEEVSVDASSLKSGLYMVQIVTPESTQVSRVVVE</sequence>
<dbReference type="EMBL" id="SRLD01000016">
    <property type="protein sequence ID" value="TGE16456.1"/>
    <property type="molecule type" value="Genomic_DNA"/>
</dbReference>
<evidence type="ECO:0000256" key="1">
    <source>
        <dbReference type="ARBA" id="ARBA00000798"/>
    </source>
</evidence>
<keyword evidence="7" id="KW-0732">Signal</keyword>
<dbReference type="Pfam" id="PF13091">
    <property type="entry name" value="PLDc_2"/>
    <property type="match status" value="2"/>
</dbReference>
<dbReference type="PROSITE" id="PS50035">
    <property type="entry name" value="PLD"/>
    <property type="match status" value="2"/>
</dbReference>
<dbReference type="InterPro" id="IPR001736">
    <property type="entry name" value="PLipase_D/transphosphatidylase"/>
</dbReference>
<evidence type="ECO:0000256" key="5">
    <source>
        <dbReference type="ARBA" id="ARBA00022963"/>
    </source>
</evidence>
<dbReference type="NCBIfam" id="TIGR04183">
    <property type="entry name" value="Por_Secre_tail"/>
    <property type="match status" value="1"/>
</dbReference>
<evidence type="ECO:0000313" key="10">
    <source>
        <dbReference type="Proteomes" id="UP000297739"/>
    </source>
</evidence>
<organism evidence="9 10">
    <name type="scientific">Hymenobacter elongatus</name>
    <dbReference type="NCBI Taxonomy" id="877208"/>
    <lineage>
        <taxon>Bacteria</taxon>
        <taxon>Pseudomonadati</taxon>
        <taxon>Bacteroidota</taxon>
        <taxon>Cytophagia</taxon>
        <taxon>Cytophagales</taxon>
        <taxon>Hymenobacteraceae</taxon>
        <taxon>Hymenobacter</taxon>
    </lineage>
</organism>